<dbReference type="OrthoDB" id="9815006at2"/>
<organism evidence="2 3">
    <name type="scientific">Flaviramulus basaltis</name>
    <dbReference type="NCBI Taxonomy" id="369401"/>
    <lineage>
        <taxon>Bacteria</taxon>
        <taxon>Pseudomonadati</taxon>
        <taxon>Bacteroidota</taxon>
        <taxon>Flavobacteriia</taxon>
        <taxon>Flavobacteriales</taxon>
        <taxon>Flavobacteriaceae</taxon>
        <taxon>Flaviramulus</taxon>
    </lineage>
</organism>
<dbReference type="AlphaFoldDB" id="A0A1K2IRU3"/>
<accession>A0A1K2IRU3</accession>
<dbReference type="Proteomes" id="UP000182544">
    <property type="component" value="Unassembled WGS sequence"/>
</dbReference>
<evidence type="ECO:0000313" key="3">
    <source>
        <dbReference type="Proteomes" id="UP000182544"/>
    </source>
</evidence>
<dbReference type="RefSeq" id="WP_072403678.1">
    <property type="nucleotide sequence ID" value="NZ_FPKV01000006.1"/>
</dbReference>
<protein>
    <submittedName>
        <fullName evidence="2">Uncharacterized protein</fullName>
    </submittedName>
</protein>
<reference evidence="2 3" key="1">
    <citation type="submission" date="2016-10" db="EMBL/GenBank/DDBJ databases">
        <authorList>
            <person name="de Groot N.N."/>
        </authorList>
    </citation>
    <scope>NUCLEOTIDE SEQUENCE [LARGE SCALE GENOMIC DNA]</scope>
    <source>
        <strain evidence="2 3">DSM 18180</strain>
    </source>
</reference>
<evidence type="ECO:0000313" key="2">
    <source>
        <dbReference type="EMBL" id="SFZ95022.1"/>
    </source>
</evidence>
<evidence type="ECO:0000256" key="1">
    <source>
        <dbReference type="SAM" id="Coils"/>
    </source>
</evidence>
<keyword evidence="3" id="KW-1185">Reference proteome</keyword>
<feature type="coiled-coil region" evidence="1">
    <location>
        <begin position="14"/>
        <end position="41"/>
    </location>
</feature>
<gene>
    <name evidence="2" type="ORF">SAMN05428642_10639</name>
</gene>
<sequence length="177" mass="20634">MFSKQLEKIIDAEMPGLSEKKRILKSKIENLQKDYDTMENRFALGKISEGIFEKHGSNLKTQIDEKTKKLLNLPSKKSNHQKLLKKSLKITENPSEFYESLNYNDKRVFQNIVFPEGFKFSLKNKECRTNKVNIIFDLTNSLKANYSKKKKKKTQIQNVLESRLVERTGLVPMTFGL</sequence>
<dbReference type="EMBL" id="FPKV01000006">
    <property type="protein sequence ID" value="SFZ95022.1"/>
    <property type="molecule type" value="Genomic_DNA"/>
</dbReference>
<proteinExistence type="predicted"/>
<dbReference type="STRING" id="369401.SAMN05428642_10639"/>
<name>A0A1K2IRU3_9FLAO</name>
<keyword evidence="1" id="KW-0175">Coiled coil</keyword>